<name>A0A9X1YFN7_9BURK</name>
<feature type="compositionally biased region" description="Low complexity" evidence="1">
    <location>
        <begin position="51"/>
        <end position="63"/>
    </location>
</feature>
<sequence>MALLRHCLETLRAREREMQTRTFVGMTVKTFPLAKVAPEIDELERLMLRPASSASTADASSSVARRKAA</sequence>
<dbReference type="Proteomes" id="UP001139353">
    <property type="component" value="Unassembled WGS sequence"/>
</dbReference>
<protein>
    <submittedName>
        <fullName evidence="2">Uncharacterized protein</fullName>
    </submittedName>
</protein>
<organism evidence="2 3">
    <name type="scientific">Scleromatobacter humisilvae</name>
    <dbReference type="NCBI Taxonomy" id="2897159"/>
    <lineage>
        <taxon>Bacteria</taxon>
        <taxon>Pseudomonadati</taxon>
        <taxon>Pseudomonadota</taxon>
        <taxon>Betaproteobacteria</taxon>
        <taxon>Burkholderiales</taxon>
        <taxon>Sphaerotilaceae</taxon>
        <taxon>Scleromatobacter</taxon>
    </lineage>
</organism>
<dbReference type="AlphaFoldDB" id="A0A9X1YFN7"/>
<evidence type="ECO:0000313" key="2">
    <source>
        <dbReference type="EMBL" id="MCK9685644.1"/>
    </source>
</evidence>
<proteinExistence type="predicted"/>
<gene>
    <name evidence="2" type="ORF">LPC04_07975</name>
</gene>
<comment type="caution">
    <text evidence="2">The sequence shown here is derived from an EMBL/GenBank/DDBJ whole genome shotgun (WGS) entry which is preliminary data.</text>
</comment>
<evidence type="ECO:0000256" key="1">
    <source>
        <dbReference type="SAM" id="MobiDB-lite"/>
    </source>
</evidence>
<keyword evidence="3" id="KW-1185">Reference proteome</keyword>
<dbReference type="EMBL" id="JAJLJH010000001">
    <property type="protein sequence ID" value="MCK9685644.1"/>
    <property type="molecule type" value="Genomic_DNA"/>
</dbReference>
<evidence type="ECO:0000313" key="3">
    <source>
        <dbReference type="Proteomes" id="UP001139353"/>
    </source>
</evidence>
<reference evidence="2" key="1">
    <citation type="submission" date="2021-11" db="EMBL/GenBank/DDBJ databases">
        <title>BS-T2-15 a new species belonging to the Comamonadaceae family isolated from the soil of a French oak forest.</title>
        <authorList>
            <person name="Mieszkin S."/>
            <person name="Alain K."/>
        </authorList>
    </citation>
    <scope>NUCLEOTIDE SEQUENCE</scope>
    <source>
        <strain evidence="2">BS-T2-15</strain>
    </source>
</reference>
<feature type="region of interest" description="Disordered" evidence="1">
    <location>
        <begin position="50"/>
        <end position="69"/>
    </location>
</feature>
<dbReference type="RefSeq" id="WP_275681642.1">
    <property type="nucleotide sequence ID" value="NZ_JAJLJH010000001.1"/>
</dbReference>
<accession>A0A9X1YFN7</accession>